<accession>A0ABW4CGJ9</accession>
<dbReference type="Proteomes" id="UP001597196">
    <property type="component" value="Unassembled WGS sequence"/>
</dbReference>
<keyword evidence="6" id="KW-1185">Reference proteome</keyword>
<dbReference type="SUPFAM" id="SSF52540">
    <property type="entry name" value="P-loop containing nucleoside triphosphate hydrolases"/>
    <property type="match status" value="1"/>
</dbReference>
<comment type="caution">
    <text evidence="5">The sequence shown here is derived from an EMBL/GenBank/DDBJ whole genome shotgun (WGS) entry which is preliminary data.</text>
</comment>
<sequence length="798" mass="89318">MIFIQNGFKNRGMQQVPSTVDDFNTLAKMAGNPQEANVTSISYETFKRESLQYIIAGELDGERRNENLKNITIGTIDFDEIEDEQKFLLAVSSRLANVAFVLWPSISYGFKGARYHLAVDLSRPLMNKDEKTAVILKVSKILGFESDPAMETWAQMFSAPVVTPRNKGKIVVHHGGKIDVDTAIGEFEQDKNKHKYVAETKPLITSNHTRYSDDYVRELVSEYAFENDIDDEKKFASLMIILVSYYQSGDISEVALRDSVRLLAGNNSDWANNNEAKLDQHMRTTYAQNVVSLPKMFKTIVPVHERADESRDYTTRGIITELVQRSSARLAEKQAALEESDPKTKQHAKLDFADAASIILASVPMWKDRSAFNSPVYIYDAEKGIYSATVSYFNSLVHKVLPAATEKDCQNVKAILDDDDMVANGKAIHVKELVACNNGIARIGDGKLSLIQFSPKYHFCAKVATNLVPDAEKPIIHLENGGTWDPVSWLRELACNDDQLLVALIQVIGDAAQSSYSRKKAIWLIGNPKSSKANGANGKSTYEALLESIIGQENTAHLKVDQFSERFALGEIFQKSLVIGDDVQAGKYIDDQSNFNSAVTGDTLRADVKNQQPFNFTFGGSIVQSTNQLPKFANQTGGTNRRMLILPFMANFNGKNANDKIKTDYIHRQNVREYLLAKGLLASALKDEFMQPQVSQKLLNDFEVGNDQVANFIDENNWTSEVVPLVWGYSKFAQFCKDAGFTHPLTRPAFTQRMTEFGWVKKKGRVTHENFVETKAFNDMSGDEFFGKNTSCLVKSNN</sequence>
<keyword evidence="3" id="KW-0067">ATP-binding</keyword>
<gene>
    <name evidence="5" type="ORF">ACFQ4P_00250</name>
</gene>
<dbReference type="InterPro" id="IPR051620">
    <property type="entry name" value="ORF904-like_C"/>
</dbReference>
<dbReference type="EMBL" id="JBHTOC010000001">
    <property type="protein sequence ID" value="MFD1428675.1"/>
    <property type="molecule type" value="Genomic_DNA"/>
</dbReference>
<protein>
    <submittedName>
        <fullName evidence="5">Phage/plasmid primase, P4 family</fullName>
    </submittedName>
</protein>
<keyword evidence="1" id="KW-0547">Nucleotide-binding</keyword>
<dbReference type="Pfam" id="PF19263">
    <property type="entry name" value="DUF5906"/>
    <property type="match status" value="1"/>
</dbReference>
<evidence type="ECO:0000256" key="1">
    <source>
        <dbReference type="ARBA" id="ARBA00022741"/>
    </source>
</evidence>
<dbReference type="InterPro" id="IPR014015">
    <property type="entry name" value="Helicase_SF3_DNA-vir"/>
</dbReference>
<organism evidence="5 6">
    <name type="scientific">Lacticaseibacillus mingshuiensis</name>
    <dbReference type="NCBI Taxonomy" id="2799574"/>
    <lineage>
        <taxon>Bacteria</taxon>
        <taxon>Bacillati</taxon>
        <taxon>Bacillota</taxon>
        <taxon>Bacilli</taxon>
        <taxon>Lactobacillales</taxon>
        <taxon>Lactobacillaceae</taxon>
        <taxon>Lacticaseibacillus</taxon>
    </lineage>
</organism>
<evidence type="ECO:0000256" key="2">
    <source>
        <dbReference type="ARBA" id="ARBA00022801"/>
    </source>
</evidence>
<dbReference type="PANTHER" id="PTHR35372:SF2">
    <property type="entry name" value="SF3 HELICASE DOMAIN-CONTAINING PROTEIN"/>
    <property type="match status" value="1"/>
</dbReference>
<feature type="domain" description="SF3 helicase" evidence="4">
    <location>
        <begin position="485"/>
        <end position="661"/>
    </location>
</feature>
<dbReference type="PROSITE" id="PS51206">
    <property type="entry name" value="SF3_HELICASE_1"/>
    <property type="match status" value="1"/>
</dbReference>
<proteinExistence type="predicted"/>
<evidence type="ECO:0000259" key="4">
    <source>
        <dbReference type="PROSITE" id="PS51206"/>
    </source>
</evidence>
<dbReference type="Gene3D" id="3.40.50.300">
    <property type="entry name" value="P-loop containing nucleotide triphosphate hydrolases"/>
    <property type="match status" value="1"/>
</dbReference>
<evidence type="ECO:0000256" key="3">
    <source>
        <dbReference type="ARBA" id="ARBA00022840"/>
    </source>
</evidence>
<keyword evidence="2" id="KW-0378">Hydrolase</keyword>
<evidence type="ECO:0000313" key="6">
    <source>
        <dbReference type="Proteomes" id="UP001597196"/>
    </source>
</evidence>
<dbReference type="RefSeq" id="WP_203625587.1">
    <property type="nucleotide sequence ID" value="NZ_BOLQ01000001.1"/>
</dbReference>
<name>A0ABW4CGJ9_9LACO</name>
<dbReference type="PANTHER" id="PTHR35372">
    <property type="entry name" value="ATP BINDING PROTEIN-RELATED"/>
    <property type="match status" value="1"/>
</dbReference>
<dbReference type="InterPro" id="IPR045455">
    <property type="entry name" value="NrS-1_pol-like_helicase"/>
</dbReference>
<reference evidence="6" key="1">
    <citation type="journal article" date="2019" name="Int. J. Syst. Evol. Microbiol.">
        <title>The Global Catalogue of Microorganisms (GCM) 10K type strain sequencing project: providing services to taxonomists for standard genome sequencing and annotation.</title>
        <authorList>
            <consortium name="The Broad Institute Genomics Platform"/>
            <consortium name="The Broad Institute Genome Sequencing Center for Infectious Disease"/>
            <person name="Wu L."/>
            <person name="Ma J."/>
        </authorList>
    </citation>
    <scope>NUCLEOTIDE SEQUENCE [LARGE SCALE GENOMIC DNA]</scope>
    <source>
        <strain evidence="6">CCM 8980</strain>
    </source>
</reference>
<dbReference type="NCBIfam" id="TIGR01613">
    <property type="entry name" value="primase_Cterm"/>
    <property type="match status" value="1"/>
</dbReference>
<evidence type="ECO:0000313" key="5">
    <source>
        <dbReference type="EMBL" id="MFD1428675.1"/>
    </source>
</evidence>
<dbReference type="InterPro" id="IPR027417">
    <property type="entry name" value="P-loop_NTPase"/>
</dbReference>
<dbReference type="InterPro" id="IPR006500">
    <property type="entry name" value="Helicase_put_C_phage/plasmid"/>
</dbReference>